<dbReference type="InterPro" id="IPR052171">
    <property type="entry name" value="NHEJ_LigD"/>
</dbReference>
<dbReference type="CDD" id="cd04861">
    <property type="entry name" value="LigD_Pol_like"/>
    <property type="match status" value="1"/>
</dbReference>
<dbReference type="Pfam" id="PF21686">
    <property type="entry name" value="LigD_Prim-Pol"/>
    <property type="match status" value="1"/>
</dbReference>
<dbReference type="EMBL" id="JACFXV010000053">
    <property type="protein sequence ID" value="MBA5777548.1"/>
    <property type="molecule type" value="Genomic_DNA"/>
</dbReference>
<name>A0A839AET8_9HYPH</name>
<accession>A0A839AET8</accession>
<evidence type="ECO:0000313" key="3">
    <source>
        <dbReference type="Proteomes" id="UP000541109"/>
    </source>
</evidence>
<keyword evidence="3" id="KW-1185">Reference proteome</keyword>
<dbReference type="Proteomes" id="UP000541109">
    <property type="component" value="Unassembled WGS sequence"/>
</dbReference>
<dbReference type="GO" id="GO:0016874">
    <property type="term" value="F:ligase activity"/>
    <property type="evidence" value="ECO:0007669"/>
    <property type="project" value="UniProtKB-KW"/>
</dbReference>
<evidence type="ECO:0000313" key="2">
    <source>
        <dbReference type="EMBL" id="MBA5777548.1"/>
    </source>
</evidence>
<proteinExistence type="predicted"/>
<dbReference type="Gene3D" id="3.90.920.10">
    <property type="entry name" value="DNA primase, PRIM domain"/>
    <property type="match status" value="1"/>
</dbReference>
<dbReference type="AlphaFoldDB" id="A0A839AET8"/>
<sequence length="296" mass="33580">MTGRVYELDGHRIEVSKPGKVLFPQSGITKGDLADYYARIAEVALPYWRDRPLTMQRFPDGIGKEGFFQKNIPEYFPDWVRRSEMPKEDGTVRYVLVNNCATFAYLADQGMVTPHIGLSRVDRPNHPDRMVFDLDPPGKDFGKVQVAARRFREILDERGLRSFVQTTGSRGLHVILPLDRSRNFDEVREIARQLAGRLAERYPGELTTEQRKAKRGDRVYLDTGRNAYGQTHVAPYGVRALDDAPVATPVEWDEALSGAMRAGKYGIKNIFRRLGAKEDPWATIDDEPLDAASLVR</sequence>
<gene>
    <name evidence="2" type="ORF">H2509_10480</name>
</gene>
<dbReference type="NCBIfam" id="TIGR02778">
    <property type="entry name" value="ligD_pol"/>
    <property type="match status" value="1"/>
</dbReference>
<evidence type="ECO:0000259" key="1">
    <source>
        <dbReference type="Pfam" id="PF21686"/>
    </source>
</evidence>
<dbReference type="InterPro" id="IPR014145">
    <property type="entry name" value="LigD_pol_dom"/>
</dbReference>
<dbReference type="PANTHER" id="PTHR42705:SF2">
    <property type="entry name" value="BIFUNCTIONAL NON-HOMOLOGOUS END JOINING PROTEIN LIGD"/>
    <property type="match status" value="1"/>
</dbReference>
<keyword evidence="2" id="KW-0436">Ligase</keyword>
<dbReference type="RefSeq" id="WP_182164987.1">
    <property type="nucleotide sequence ID" value="NZ_JACFXV010000053.1"/>
</dbReference>
<protein>
    <submittedName>
        <fullName evidence="2">ATP-dependent DNA ligase</fullName>
    </submittedName>
</protein>
<dbReference type="PANTHER" id="PTHR42705">
    <property type="entry name" value="BIFUNCTIONAL NON-HOMOLOGOUS END JOINING PROTEIN LIGD"/>
    <property type="match status" value="1"/>
</dbReference>
<feature type="domain" description="DNA ligase D polymerase" evidence="1">
    <location>
        <begin position="29"/>
        <end position="281"/>
    </location>
</feature>
<comment type="caution">
    <text evidence="2">The sequence shown here is derived from an EMBL/GenBank/DDBJ whole genome shotgun (WGS) entry which is preliminary data.</text>
</comment>
<organism evidence="2 3">
    <name type="scientific">Stappia albiluteola</name>
    <dbReference type="NCBI Taxonomy" id="2758565"/>
    <lineage>
        <taxon>Bacteria</taxon>
        <taxon>Pseudomonadati</taxon>
        <taxon>Pseudomonadota</taxon>
        <taxon>Alphaproteobacteria</taxon>
        <taxon>Hyphomicrobiales</taxon>
        <taxon>Stappiaceae</taxon>
        <taxon>Stappia</taxon>
    </lineage>
</organism>
<reference evidence="2 3" key="1">
    <citation type="submission" date="2020-07" db="EMBL/GenBank/DDBJ databases">
        <title>Stappia sp., F7233, whole genome shotgun sequencing project.</title>
        <authorList>
            <person name="Jiang S."/>
            <person name="Liu Z.W."/>
            <person name="Du Z.J."/>
        </authorList>
    </citation>
    <scope>NUCLEOTIDE SEQUENCE [LARGE SCALE GENOMIC DNA]</scope>
    <source>
        <strain evidence="2 3">F7233</strain>
    </source>
</reference>